<evidence type="ECO:0000313" key="6">
    <source>
        <dbReference type="EMBL" id="KJV27757.1"/>
    </source>
</evidence>
<name>A0A0F3K9V4_9GAMM</name>
<sequence>MRRLIALFALLCCASLTAHAQTPPLVDDVLAHLGKHQQVRAEFTQSRTNPDLAEPQVSKGDLLFVVGKGMVWHTREPFDDTLVLTSGDARRLNAQGKLERVRDGNRGVSQVSGMLQGMLAGKADEASRQFTITAEGTVDAWTLHFVPKQARVARVLAGITLKGDAFLQSIDVNLASGETTAIRFASTRDAGTLTAQESQVLGVK</sequence>
<keyword evidence="2" id="KW-0813">Transport</keyword>
<evidence type="ECO:0000313" key="7">
    <source>
        <dbReference type="Proteomes" id="UP000033651"/>
    </source>
</evidence>
<evidence type="ECO:0000256" key="1">
    <source>
        <dbReference type="ARBA" id="ARBA00011245"/>
    </source>
</evidence>
<keyword evidence="3 5" id="KW-0732">Signal</keyword>
<reference evidence="6 7" key="1">
    <citation type="submission" date="2015-03" db="EMBL/GenBank/DDBJ databases">
        <title>Draft genome sequence of Luteibacter yeojuensis strain SU11.</title>
        <authorList>
            <person name="Sulaiman J."/>
            <person name="Priya K."/>
            <person name="Chan K.-G."/>
        </authorList>
    </citation>
    <scope>NUCLEOTIDE SEQUENCE [LARGE SCALE GENOMIC DNA]</scope>
    <source>
        <strain evidence="6 7">SU11</strain>
    </source>
</reference>
<evidence type="ECO:0000256" key="5">
    <source>
        <dbReference type="SAM" id="SignalP"/>
    </source>
</evidence>
<feature type="chain" id="PRO_5002462735" description="Outer membrane lipoprotein carrier protein LolA" evidence="5">
    <location>
        <begin position="21"/>
        <end position="204"/>
    </location>
</feature>
<dbReference type="Gene3D" id="2.50.20.10">
    <property type="entry name" value="Lipoprotein localisation LolA/LolB/LppX"/>
    <property type="match status" value="1"/>
</dbReference>
<dbReference type="CDD" id="cd16325">
    <property type="entry name" value="LolA"/>
    <property type="match status" value="1"/>
</dbReference>
<organism evidence="6 7">
    <name type="scientific">Luteibacter yeojuensis</name>
    <dbReference type="NCBI Taxonomy" id="345309"/>
    <lineage>
        <taxon>Bacteria</taxon>
        <taxon>Pseudomonadati</taxon>
        <taxon>Pseudomonadota</taxon>
        <taxon>Gammaproteobacteria</taxon>
        <taxon>Lysobacterales</taxon>
        <taxon>Rhodanobacteraceae</taxon>
        <taxon>Luteibacter</taxon>
    </lineage>
</organism>
<evidence type="ECO:0000256" key="4">
    <source>
        <dbReference type="ARBA" id="ARBA00022927"/>
    </source>
</evidence>
<evidence type="ECO:0000256" key="2">
    <source>
        <dbReference type="ARBA" id="ARBA00022448"/>
    </source>
</evidence>
<dbReference type="InterPro" id="IPR004564">
    <property type="entry name" value="OM_lipoprot_carrier_LolA-like"/>
</dbReference>
<dbReference type="EMBL" id="JZRB01000046">
    <property type="protein sequence ID" value="KJV27757.1"/>
    <property type="molecule type" value="Genomic_DNA"/>
</dbReference>
<keyword evidence="7" id="KW-1185">Reference proteome</keyword>
<comment type="subunit">
    <text evidence="1">Monomer.</text>
</comment>
<comment type="caution">
    <text evidence="6">The sequence shown here is derived from an EMBL/GenBank/DDBJ whole genome shotgun (WGS) entry which is preliminary data.</text>
</comment>
<dbReference type="InterPro" id="IPR029046">
    <property type="entry name" value="LolA/LolB/LppX"/>
</dbReference>
<evidence type="ECO:0008006" key="8">
    <source>
        <dbReference type="Google" id="ProtNLM"/>
    </source>
</evidence>
<dbReference type="Proteomes" id="UP000033651">
    <property type="component" value="Unassembled WGS sequence"/>
</dbReference>
<dbReference type="RefSeq" id="WP_045830911.1">
    <property type="nucleotide sequence ID" value="NZ_JZRB01000046.1"/>
</dbReference>
<dbReference type="OrthoDB" id="5700849at2"/>
<feature type="signal peptide" evidence="5">
    <location>
        <begin position="1"/>
        <end position="20"/>
    </location>
</feature>
<dbReference type="Pfam" id="PF19574">
    <property type="entry name" value="LolA_3"/>
    <property type="match status" value="1"/>
</dbReference>
<protein>
    <recommendedName>
        <fullName evidence="8">Outer membrane lipoprotein carrier protein LolA</fullName>
    </recommendedName>
</protein>
<gene>
    <name evidence="6" type="ORF">VI08_17480</name>
</gene>
<dbReference type="AlphaFoldDB" id="A0A0F3K9V4"/>
<keyword evidence="4" id="KW-0653">Protein transport</keyword>
<evidence type="ECO:0000256" key="3">
    <source>
        <dbReference type="ARBA" id="ARBA00022729"/>
    </source>
</evidence>
<accession>A0A0F3K9V4</accession>
<dbReference type="SUPFAM" id="SSF89392">
    <property type="entry name" value="Prokaryotic lipoproteins and lipoprotein localization factors"/>
    <property type="match status" value="1"/>
</dbReference>
<proteinExistence type="predicted"/>
<dbReference type="PATRIC" id="fig|345309.4.peg.3277"/>
<dbReference type="GO" id="GO:0015031">
    <property type="term" value="P:protein transport"/>
    <property type="evidence" value="ECO:0007669"/>
    <property type="project" value="UniProtKB-KW"/>
</dbReference>